<feature type="region of interest" description="Disordered" evidence="1">
    <location>
        <begin position="33"/>
        <end position="57"/>
    </location>
</feature>
<dbReference type="OrthoDB" id="1305878at2759"/>
<reference evidence="3" key="1">
    <citation type="submission" date="2016-06" db="EMBL/GenBank/DDBJ databases">
        <title>Parallel loss of symbiosis genes in relatives of nitrogen-fixing non-legume Parasponia.</title>
        <authorList>
            <person name="Van Velzen R."/>
            <person name="Holmer R."/>
            <person name="Bu F."/>
            <person name="Rutten L."/>
            <person name="Van Zeijl A."/>
            <person name="Liu W."/>
            <person name="Santuari L."/>
            <person name="Cao Q."/>
            <person name="Sharma T."/>
            <person name="Shen D."/>
            <person name="Roswanjaya Y."/>
            <person name="Wardhani T."/>
            <person name="Kalhor M.S."/>
            <person name="Jansen J."/>
            <person name="Van den Hoogen J."/>
            <person name="Gungor B."/>
            <person name="Hartog M."/>
            <person name="Hontelez J."/>
            <person name="Verver J."/>
            <person name="Yang W.-C."/>
            <person name="Schijlen E."/>
            <person name="Repin R."/>
            <person name="Schilthuizen M."/>
            <person name="Schranz E."/>
            <person name="Heidstra R."/>
            <person name="Miyata K."/>
            <person name="Fedorova E."/>
            <person name="Kohlen W."/>
            <person name="Bisseling T."/>
            <person name="Smit S."/>
            <person name="Geurts R."/>
        </authorList>
    </citation>
    <scope>NUCLEOTIDE SEQUENCE [LARGE SCALE GENOMIC DNA]</scope>
    <source>
        <strain evidence="3">cv. RG33-2</strain>
    </source>
</reference>
<dbReference type="AlphaFoldDB" id="A0A2P5DXS1"/>
<dbReference type="GO" id="GO:0004842">
    <property type="term" value="F:ubiquitin-protein transferase activity"/>
    <property type="evidence" value="ECO:0007669"/>
    <property type="project" value="InterPro"/>
</dbReference>
<feature type="compositionally biased region" description="Basic and acidic residues" evidence="1">
    <location>
        <begin position="142"/>
        <end position="152"/>
    </location>
</feature>
<dbReference type="InParanoid" id="A0A2P5DXS1"/>
<feature type="compositionally biased region" description="Polar residues" evidence="1">
    <location>
        <begin position="127"/>
        <end position="141"/>
    </location>
</feature>
<feature type="compositionally biased region" description="Basic residues" evidence="1">
    <location>
        <begin position="184"/>
        <end position="193"/>
    </location>
</feature>
<dbReference type="PANTHER" id="PTHR46293:SF3">
    <property type="entry name" value="E3 UBIQUITIN PROTEIN LIGASE DRIPH-RELATED"/>
    <property type="match status" value="1"/>
</dbReference>
<protein>
    <submittedName>
        <fullName evidence="2">E3 ubiquitin protein ligase DRIP</fullName>
    </submittedName>
</protein>
<evidence type="ECO:0000313" key="2">
    <source>
        <dbReference type="EMBL" id="PON78088.1"/>
    </source>
</evidence>
<dbReference type="InterPro" id="IPR044807">
    <property type="entry name" value="DRIP1-like"/>
</dbReference>
<evidence type="ECO:0000256" key="1">
    <source>
        <dbReference type="SAM" id="MobiDB-lite"/>
    </source>
</evidence>
<dbReference type="Proteomes" id="UP000237000">
    <property type="component" value="Unassembled WGS sequence"/>
</dbReference>
<comment type="caution">
    <text evidence="2">The sequence shown here is derived from an EMBL/GenBank/DDBJ whole genome shotgun (WGS) entry which is preliminary data.</text>
</comment>
<dbReference type="PANTHER" id="PTHR46293">
    <property type="entry name" value="E3 UBIQUITIN PROTEIN LIGASE DRIP1"/>
    <property type="match status" value="1"/>
</dbReference>
<keyword evidence="3" id="KW-1185">Reference proteome</keyword>
<gene>
    <name evidence="2" type="ORF">TorRG33x02_239250</name>
</gene>
<sequence length="345" mass="38147">MRRLRKKSWIAVQADHNLQDLRVKFFPSEIKNGNKANEVVPSSPLPAKRKERSLSSLAVTAPRASVQPCMTGRRKYSGRENPVPQEVALPFEKPVTKVEDCSGKSTSLENKNKIAANGGQVEEKPATNESSKQRVPSNSVEDNAKQWEEKAATKTKPNKANTQETDAEPVSFDALNSDNDPKVKVTRRGKRSRVHGDEKDSTPAPLPPVKHRKTQGLQQRKATDSEGFSTPERKIVVANNEFARRLSPIWFSLIASGDQKGDAPLPQISSYYLRVEISLQGKPVISTLQLHNLADLWRQTGPSSEIIQTSLGSSGKDFVMVLSYGRKTQSSDKRASVPKVTSLSR</sequence>
<dbReference type="EMBL" id="JXTC01000243">
    <property type="protein sequence ID" value="PON78088.1"/>
    <property type="molecule type" value="Genomic_DNA"/>
</dbReference>
<evidence type="ECO:0000313" key="3">
    <source>
        <dbReference type="Proteomes" id="UP000237000"/>
    </source>
</evidence>
<organism evidence="2 3">
    <name type="scientific">Trema orientale</name>
    <name type="common">Charcoal tree</name>
    <name type="synonym">Celtis orientalis</name>
    <dbReference type="NCBI Taxonomy" id="63057"/>
    <lineage>
        <taxon>Eukaryota</taxon>
        <taxon>Viridiplantae</taxon>
        <taxon>Streptophyta</taxon>
        <taxon>Embryophyta</taxon>
        <taxon>Tracheophyta</taxon>
        <taxon>Spermatophyta</taxon>
        <taxon>Magnoliopsida</taxon>
        <taxon>eudicotyledons</taxon>
        <taxon>Gunneridae</taxon>
        <taxon>Pentapetalae</taxon>
        <taxon>rosids</taxon>
        <taxon>fabids</taxon>
        <taxon>Rosales</taxon>
        <taxon>Cannabaceae</taxon>
        <taxon>Trema</taxon>
    </lineage>
</organism>
<accession>A0A2P5DXS1</accession>
<proteinExistence type="predicted"/>
<dbReference type="STRING" id="63057.A0A2P5DXS1"/>
<feature type="region of interest" description="Disordered" evidence="1">
    <location>
        <begin position="70"/>
        <end position="229"/>
    </location>
</feature>
<name>A0A2P5DXS1_TREOI</name>